<feature type="compositionally biased region" description="Low complexity" evidence="6">
    <location>
        <begin position="185"/>
        <end position="195"/>
    </location>
</feature>
<evidence type="ECO:0000256" key="3">
    <source>
        <dbReference type="ARBA" id="ARBA00023125"/>
    </source>
</evidence>
<evidence type="ECO:0000256" key="2">
    <source>
        <dbReference type="ARBA" id="ARBA00023015"/>
    </source>
</evidence>
<dbReference type="GeneID" id="83202571"/>
<organism evidence="8 9">
    <name type="scientific">Penicillium chermesinum</name>
    <dbReference type="NCBI Taxonomy" id="63820"/>
    <lineage>
        <taxon>Eukaryota</taxon>
        <taxon>Fungi</taxon>
        <taxon>Dikarya</taxon>
        <taxon>Ascomycota</taxon>
        <taxon>Pezizomycotina</taxon>
        <taxon>Eurotiomycetes</taxon>
        <taxon>Eurotiomycetidae</taxon>
        <taxon>Eurotiales</taxon>
        <taxon>Aspergillaceae</taxon>
        <taxon>Penicillium</taxon>
    </lineage>
</organism>
<name>A0A9W9TNG3_9EURO</name>
<keyword evidence="4" id="KW-0804">Transcription</keyword>
<dbReference type="AlphaFoldDB" id="A0A9W9TNG3"/>
<evidence type="ECO:0000313" key="9">
    <source>
        <dbReference type="Proteomes" id="UP001150941"/>
    </source>
</evidence>
<evidence type="ECO:0000256" key="4">
    <source>
        <dbReference type="ARBA" id="ARBA00023163"/>
    </source>
</evidence>
<dbReference type="CDD" id="cd11404">
    <property type="entry name" value="bHLHzip_Mlx_like"/>
    <property type="match status" value="1"/>
</dbReference>
<feature type="region of interest" description="Disordered" evidence="6">
    <location>
        <begin position="180"/>
        <end position="212"/>
    </location>
</feature>
<gene>
    <name evidence="8" type="ORF">N7468_005972</name>
</gene>
<dbReference type="SUPFAM" id="SSF47459">
    <property type="entry name" value="HLH, helix-loop-helix DNA-binding domain"/>
    <property type="match status" value="1"/>
</dbReference>
<keyword evidence="3" id="KW-0238">DNA-binding</keyword>
<dbReference type="RefSeq" id="XP_058331008.1">
    <property type="nucleotide sequence ID" value="XM_058475268.1"/>
</dbReference>
<dbReference type="GO" id="GO:0000978">
    <property type="term" value="F:RNA polymerase II cis-regulatory region sequence-specific DNA binding"/>
    <property type="evidence" value="ECO:0007669"/>
    <property type="project" value="TreeGrafter"/>
</dbReference>
<dbReference type="InterPro" id="IPR011598">
    <property type="entry name" value="bHLH_dom"/>
</dbReference>
<keyword evidence="5" id="KW-0539">Nucleus</keyword>
<dbReference type="InterPro" id="IPR036638">
    <property type="entry name" value="HLH_DNA-bd_sf"/>
</dbReference>
<reference evidence="8" key="1">
    <citation type="submission" date="2022-11" db="EMBL/GenBank/DDBJ databases">
        <authorList>
            <person name="Petersen C."/>
        </authorList>
    </citation>
    <scope>NUCLEOTIDE SEQUENCE</scope>
    <source>
        <strain evidence="8">IBT 19713</strain>
    </source>
</reference>
<dbReference type="Gene3D" id="4.10.280.10">
    <property type="entry name" value="Helix-loop-helix DNA-binding domain"/>
    <property type="match status" value="1"/>
</dbReference>
<dbReference type="Pfam" id="PF00010">
    <property type="entry name" value="HLH"/>
    <property type="match status" value="1"/>
</dbReference>
<evidence type="ECO:0000256" key="5">
    <source>
        <dbReference type="ARBA" id="ARBA00023242"/>
    </source>
</evidence>
<dbReference type="PANTHER" id="PTHR15741">
    <property type="entry name" value="BASIC HELIX-LOOP-HELIX ZIP TRANSCRIPTION FACTOR"/>
    <property type="match status" value="1"/>
</dbReference>
<evidence type="ECO:0000256" key="1">
    <source>
        <dbReference type="ARBA" id="ARBA00004123"/>
    </source>
</evidence>
<proteinExistence type="predicted"/>
<evidence type="ECO:0000313" key="8">
    <source>
        <dbReference type="EMBL" id="KAJ5233016.1"/>
    </source>
</evidence>
<dbReference type="PANTHER" id="PTHR15741:SF27">
    <property type="entry name" value="TRANSCRIPTION FACTOR AP-4"/>
    <property type="match status" value="1"/>
</dbReference>
<accession>A0A9W9TNG3</accession>
<comment type="subcellular location">
    <subcellularLocation>
        <location evidence="1">Nucleus</location>
    </subcellularLocation>
</comment>
<dbReference type="GO" id="GO:0000981">
    <property type="term" value="F:DNA-binding transcription factor activity, RNA polymerase II-specific"/>
    <property type="evidence" value="ECO:0007669"/>
    <property type="project" value="TreeGrafter"/>
</dbReference>
<evidence type="ECO:0000259" key="7">
    <source>
        <dbReference type="PROSITE" id="PS50888"/>
    </source>
</evidence>
<dbReference type="InterPro" id="IPR052207">
    <property type="entry name" value="Max-like/E-box_TFs"/>
</dbReference>
<evidence type="ECO:0000256" key="6">
    <source>
        <dbReference type="SAM" id="MobiDB-lite"/>
    </source>
</evidence>
<dbReference type="GO" id="GO:0005634">
    <property type="term" value="C:nucleus"/>
    <property type="evidence" value="ECO:0007669"/>
    <property type="project" value="UniProtKB-SubCell"/>
</dbReference>
<dbReference type="PROSITE" id="PS50888">
    <property type="entry name" value="BHLH"/>
    <property type="match status" value="1"/>
</dbReference>
<dbReference type="Proteomes" id="UP001150941">
    <property type="component" value="Unassembled WGS sequence"/>
</dbReference>
<keyword evidence="9" id="KW-1185">Reference proteome</keyword>
<protein>
    <recommendedName>
        <fullName evidence="7">BHLH domain-containing protein</fullName>
    </recommendedName>
</protein>
<dbReference type="OrthoDB" id="5778525at2759"/>
<feature type="domain" description="BHLH" evidence="7">
    <location>
        <begin position="218"/>
        <end position="269"/>
    </location>
</feature>
<dbReference type="GO" id="GO:0046983">
    <property type="term" value="F:protein dimerization activity"/>
    <property type="evidence" value="ECO:0007669"/>
    <property type="project" value="InterPro"/>
</dbReference>
<comment type="caution">
    <text evidence="8">The sequence shown here is derived from an EMBL/GenBank/DDBJ whole genome shotgun (WGS) entry which is preliminary data.</text>
</comment>
<keyword evidence="2" id="KW-0805">Transcription regulation</keyword>
<sequence>MAVIYDLGAISSAVVISIGLRNGSETWGIGAFHDSRPITLNVTFLNTQHLSFVSSYSAHTGNMLAKSGSATEHKQQIHYTPHRQKRKSPFQPGQPGESGLQWGSDPSFCYHGFSGPIGTWTEERLLRDLMRNMAFMWCGRNIDQHMYNHLSYIQGRPVETQDQTSNQANEQSFLHFGTSQMTMTSPSHSASPSQSTEDDETKAVTTPNKKRKCVQKPGQALCHCRSEKKRREIVSQGYKDLSNLVPGLETQNFTRKYILDETAKYIEKLLRGNNDLREQIAALDKLNNSESPIEHFKMESG</sequence>
<reference evidence="8" key="2">
    <citation type="journal article" date="2023" name="IMA Fungus">
        <title>Comparative genomic study of the Penicillium genus elucidates a diverse pangenome and 15 lateral gene transfer events.</title>
        <authorList>
            <person name="Petersen C."/>
            <person name="Sorensen T."/>
            <person name="Nielsen M.R."/>
            <person name="Sondergaard T.E."/>
            <person name="Sorensen J.L."/>
            <person name="Fitzpatrick D.A."/>
            <person name="Frisvad J.C."/>
            <person name="Nielsen K.L."/>
        </authorList>
    </citation>
    <scope>NUCLEOTIDE SEQUENCE</scope>
    <source>
        <strain evidence="8">IBT 19713</strain>
    </source>
</reference>
<dbReference type="EMBL" id="JAPQKS010000004">
    <property type="protein sequence ID" value="KAJ5233016.1"/>
    <property type="molecule type" value="Genomic_DNA"/>
</dbReference>
<feature type="region of interest" description="Disordered" evidence="6">
    <location>
        <begin position="65"/>
        <end position="101"/>
    </location>
</feature>